<feature type="domain" description="Nucleotidyl transferase" evidence="1">
    <location>
        <begin position="16"/>
        <end position="112"/>
    </location>
</feature>
<reference evidence="3" key="1">
    <citation type="journal article" date="2014" name="Front. Microbiol.">
        <title>High frequency of phylogenetically diverse reductive dehalogenase-homologous genes in deep subseafloor sedimentary metagenomes.</title>
        <authorList>
            <person name="Kawai M."/>
            <person name="Futagami T."/>
            <person name="Toyoda A."/>
            <person name="Takaki Y."/>
            <person name="Nishi S."/>
            <person name="Hori S."/>
            <person name="Arai W."/>
            <person name="Tsubouchi T."/>
            <person name="Morono Y."/>
            <person name="Uchiyama I."/>
            <person name="Ito T."/>
            <person name="Fujiyama A."/>
            <person name="Inagaki F."/>
            <person name="Takami H."/>
        </authorList>
    </citation>
    <scope>NUCLEOTIDE SEQUENCE</scope>
    <source>
        <strain evidence="3">Expedition CK06-06</strain>
    </source>
</reference>
<sequence length="267" mass="28032">VEADAIAQFVAVKPEAMLVKRVDNPARYGVVTIENSMVKGIVEKPEEAKSNVVNTGIYAFTTEIFSFIEAQLDIPDALNNMLAQGYPISAQEADGTWLDVVYPWDILSLNDAVLRQIRTNLGGTIETGVSLKGLVSVGKDTVIRSNSYIVGPVVIGNNCDIGPNVCILPATSIGDNVVISSFSNVKNSVIGNDIDIGPGCIIQDSVIDNGCAIKGHFTACSGEAEVKINGEHHLVNVGVMLGEGCSLGNGVVAQPGVIVGNHCQVQA</sequence>
<dbReference type="Pfam" id="PF00483">
    <property type="entry name" value="NTP_transferase"/>
    <property type="match status" value="1"/>
</dbReference>
<name>X1MUW7_9ZZZZ</name>
<dbReference type="InterPro" id="IPR029044">
    <property type="entry name" value="Nucleotide-diphossugar_trans"/>
</dbReference>
<feature type="non-terminal residue" evidence="3">
    <location>
        <position position="267"/>
    </location>
</feature>
<feature type="domain" description="Mannose-1-phosphate guanyltransferase C-terminal" evidence="2">
    <location>
        <begin position="136"/>
        <end position="214"/>
    </location>
</feature>
<organism evidence="3">
    <name type="scientific">marine sediment metagenome</name>
    <dbReference type="NCBI Taxonomy" id="412755"/>
    <lineage>
        <taxon>unclassified sequences</taxon>
        <taxon>metagenomes</taxon>
        <taxon>ecological metagenomes</taxon>
    </lineage>
</organism>
<dbReference type="Pfam" id="PF25087">
    <property type="entry name" value="GMPPB_C"/>
    <property type="match status" value="1"/>
</dbReference>
<dbReference type="EMBL" id="BARV01024640">
    <property type="protein sequence ID" value="GAI35457.1"/>
    <property type="molecule type" value="Genomic_DNA"/>
</dbReference>
<dbReference type="InterPro" id="IPR005835">
    <property type="entry name" value="NTP_transferase_dom"/>
</dbReference>
<gene>
    <name evidence="3" type="ORF">S06H3_40186</name>
</gene>
<evidence type="ECO:0000259" key="1">
    <source>
        <dbReference type="Pfam" id="PF00483"/>
    </source>
</evidence>
<evidence type="ECO:0000313" key="3">
    <source>
        <dbReference type="EMBL" id="GAI35457.1"/>
    </source>
</evidence>
<dbReference type="InterPro" id="IPR056729">
    <property type="entry name" value="GMPPB_C"/>
</dbReference>
<protein>
    <submittedName>
        <fullName evidence="3">Uncharacterized protein</fullName>
    </submittedName>
</protein>
<dbReference type="AlphaFoldDB" id="X1MUW7"/>
<dbReference type="SUPFAM" id="SSF53448">
    <property type="entry name" value="Nucleotide-diphospho-sugar transferases"/>
    <property type="match status" value="1"/>
</dbReference>
<dbReference type="Gene3D" id="3.90.550.10">
    <property type="entry name" value="Spore Coat Polysaccharide Biosynthesis Protein SpsA, Chain A"/>
    <property type="match status" value="1"/>
</dbReference>
<comment type="caution">
    <text evidence="3">The sequence shown here is derived from an EMBL/GenBank/DDBJ whole genome shotgun (WGS) entry which is preliminary data.</text>
</comment>
<evidence type="ECO:0000259" key="2">
    <source>
        <dbReference type="Pfam" id="PF25087"/>
    </source>
</evidence>
<proteinExistence type="predicted"/>
<dbReference type="PANTHER" id="PTHR42883:SF3">
    <property type="entry name" value="BIFUNCTIONAL PROTEIN GLMU"/>
    <property type="match status" value="1"/>
</dbReference>
<feature type="non-terminal residue" evidence="3">
    <location>
        <position position="1"/>
    </location>
</feature>
<dbReference type="PANTHER" id="PTHR42883">
    <property type="entry name" value="GLUCOSE-1-PHOSPHATE THYMIDYLTRANSFERASE"/>
    <property type="match status" value="1"/>
</dbReference>
<accession>X1MUW7</accession>
<dbReference type="Gene3D" id="2.160.10.10">
    <property type="entry name" value="Hexapeptide repeat proteins"/>
    <property type="match status" value="1"/>
</dbReference>
<dbReference type="InterPro" id="IPR011004">
    <property type="entry name" value="Trimer_LpxA-like_sf"/>
</dbReference>
<dbReference type="SUPFAM" id="SSF51161">
    <property type="entry name" value="Trimeric LpxA-like enzymes"/>
    <property type="match status" value="1"/>
</dbReference>